<gene>
    <name evidence="6" type="ORF">EK403_01475</name>
</gene>
<dbReference type="PANTHER" id="PTHR43335:SF11">
    <property type="entry name" value="ABC TRANSPORTER RELATED"/>
    <property type="match status" value="1"/>
</dbReference>
<evidence type="ECO:0000313" key="6">
    <source>
        <dbReference type="EMBL" id="RXF75550.1"/>
    </source>
</evidence>
<dbReference type="OrthoDB" id="9778547at2"/>
<dbReference type="Gene3D" id="3.40.50.300">
    <property type="entry name" value="P-loop containing nucleotide triphosphate hydrolases"/>
    <property type="match status" value="1"/>
</dbReference>
<keyword evidence="4 6" id="KW-0067">ATP-binding</keyword>
<dbReference type="InterPro" id="IPR003439">
    <property type="entry name" value="ABC_transporter-like_ATP-bd"/>
</dbReference>
<dbReference type="AlphaFoldDB" id="A0A4Q0MP26"/>
<dbReference type="SMART" id="SM00382">
    <property type="entry name" value="AAA"/>
    <property type="match status" value="1"/>
</dbReference>
<protein>
    <submittedName>
        <fullName evidence="6">ABC transporter ATP-binding protein</fullName>
    </submittedName>
</protein>
<dbReference type="EMBL" id="RYFI01000001">
    <property type="protein sequence ID" value="RXF75550.1"/>
    <property type="molecule type" value="Genomic_DNA"/>
</dbReference>
<name>A0A4Q0MP26_9HYPH</name>
<dbReference type="InterPro" id="IPR003593">
    <property type="entry name" value="AAA+_ATPase"/>
</dbReference>
<dbReference type="InterPro" id="IPR027417">
    <property type="entry name" value="P-loop_NTPase"/>
</dbReference>
<keyword evidence="2" id="KW-0813">Transport</keyword>
<dbReference type="PROSITE" id="PS00211">
    <property type="entry name" value="ABC_TRANSPORTER_1"/>
    <property type="match status" value="1"/>
</dbReference>
<evidence type="ECO:0000256" key="2">
    <source>
        <dbReference type="ARBA" id="ARBA00022448"/>
    </source>
</evidence>
<dbReference type="RefSeq" id="WP_128775728.1">
    <property type="nucleotide sequence ID" value="NZ_RYFI01000001.1"/>
</dbReference>
<dbReference type="GO" id="GO:0016887">
    <property type="term" value="F:ATP hydrolysis activity"/>
    <property type="evidence" value="ECO:0007669"/>
    <property type="project" value="InterPro"/>
</dbReference>
<comment type="caution">
    <text evidence="6">The sequence shown here is derived from an EMBL/GenBank/DDBJ whole genome shotgun (WGS) entry which is preliminary data.</text>
</comment>
<evidence type="ECO:0000313" key="7">
    <source>
        <dbReference type="Proteomes" id="UP000289708"/>
    </source>
</evidence>
<evidence type="ECO:0000256" key="3">
    <source>
        <dbReference type="ARBA" id="ARBA00022741"/>
    </source>
</evidence>
<dbReference type="PANTHER" id="PTHR43335">
    <property type="entry name" value="ABC TRANSPORTER, ATP-BINDING PROTEIN"/>
    <property type="match status" value="1"/>
</dbReference>
<dbReference type="SUPFAM" id="SSF52540">
    <property type="entry name" value="P-loop containing nucleoside triphosphate hydrolases"/>
    <property type="match status" value="1"/>
</dbReference>
<accession>A0A4Q0MP26</accession>
<sequence>MLIEADHLAKRFGDKTAVSDVSFMAAEGAIVALLGANGAGKSTAMRMLAGFLAPDAGEARILGRPVSRAARASIGYLPESPTGFPDLTVREFLVFAAEARGLRGAARRRALERAIEAGDLAEAVGQPLGTLSQGWRQRAWIGQAFLHDPPVLILDEPTTALDPGQKRRLRARLREAAKTKAIVVSTHILEEAETLCDRAIVFRDGRVAADGSISELVDAGGRLTGAYETLAGVS</sequence>
<dbReference type="Pfam" id="PF00005">
    <property type="entry name" value="ABC_tran"/>
    <property type="match status" value="1"/>
</dbReference>
<dbReference type="InterPro" id="IPR017871">
    <property type="entry name" value="ABC_transporter-like_CS"/>
</dbReference>
<comment type="similarity">
    <text evidence="1">Belongs to the ABC transporter superfamily.</text>
</comment>
<proteinExistence type="inferred from homology"/>
<dbReference type="CDD" id="cd03230">
    <property type="entry name" value="ABC_DR_subfamily_A"/>
    <property type="match status" value="1"/>
</dbReference>
<dbReference type="Proteomes" id="UP000289708">
    <property type="component" value="Unassembled WGS sequence"/>
</dbReference>
<dbReference type="GO" id="GO:0005524">
    <property type="term" value="F:ATP binding"/>
    <property type="evidence" value="ECO:0007669"/>
    <property type="project" value="UniProtKB-KW"/>
</dbReference>
<feature type="domain" description="ABC transporter" evidence="5">
    <location>
        <begin position="3"/>
        <end position="229"/>
    </location>
</feature>
<evidence type="ECO:0000256" key="1">
    <source>
        <dbReference type="ARBA" id="ARBA00005417"/>
    </source>
</evidence>
<reference evidence="6 7" key="1">
    <citation type="submission" date="2018-12" db="EMBL/GenBank/DDBJ databases">
        <title>bacterium Hansschlegelia zhihuaiae S113.</title>
        <authorList>
            <person name="He J."/>
        </authorList>
    </citation>
    <scope>NUCLEOTIDE SEQUENCE [LARGE SCALE GENOMIC DNA]</scope>
    <source>
        <strain evidence="6 7">S 113</strain>
    </source>
</reference>
<dbReference type="PROSITE" id="PS50893">
    <property type="entry name" value="ABC_TRANSPORTER_2"/>
    <property type="match status" value="1"/>
</dbReference>
<evidence type="ECO:0000256" key="4">
    <source>
        <dbReference type="ARBA" id="ARBA00022840"/>
    </source>
</evidence>
<organism evidence="6 7">
    <name type="scientific">Hansschlegelia zhihuaiae</name>
    <dbReference type="NCBI Taxonomy" id="405005"/>
    <lineage>
        <taxon>Bacteria</taxon>
        <taxon>Pseudomonadati</taxon>
        <taxon>Pseudomonadota</taxon>
        <taxon>Alphaproteobacteria</taxon>
        <taxon>Hyphomicrobiales</taxon>
        <taxon>Methylopilaceae</taxon>
        <taxon>Hansschlegelia</taxon>
    </lineage>
</organism>
<evidence type="ECO:0000259" key="5">
    <source>
        <dbReference type="PROSITE" id="PS50893"/>
    </source>
</evidence>
<keyword evidence="7" id="KW-1185">Reference proteome</keyword>
<keyword evidence="3" id="KW-0547">Nucleotide-binding</keyword>